<keyword evidence="4" id="KW-1185">Reference proteome</keyword>
<dbReference type="InterPro" id="IPR012336">
    <property type="entry name" value="Thioredoxin-like_fold"/>
</dbReference>
<protein>
    <recommendedName>
        <fullName evidence="2">Thioredoxin-like fold domain-containing protein</fullName>
    </recommendedName>
</protein>
<dbReference type="PROSITE" id="PS51257">
    <property type="entry name" value="PROKAR_LIPOPROTEIN"/>
    <property type="match status" value="1"/>
</dbReference>
<keyword evidence="1" id="KW-0732">Signal</keyword>
<evidence type="ECO:0000259" key="2">
    <source>
        <dbReference type="Pfam" id="PF13462"/>
    </source>
</evidence>
<dbReference type="AlphaFoldDB" id="A0AA87RLN4"/>
<dbReference type="SUPFAM" id="SSF52833">
    <property type="entry name" value="Thioredoxin-like"/>
    <property type="match status" value="1"/>
</dbReference>
<name>A0AA87RLN4_9MICO</name>
<evidence type="ECO:0000256" key="1">
    <source>
        <dbReference type="SAM" id="SignalP"/>
    </source>
</evidence>
<reference evidence="3 4" key="1">
    <citation type="submission" date="2019-07" db="EMBL/GenBank/DDBJ databases">
        <title>Whole genome shotgun sequence of Agrococcus baldri NBRC 103055.</title>
        <authorList>
            <person name="Hosoyama A."/>
            <person name="Uohara A."/>
            <person name="Ohji S."/>
            <person name="Ichikawa N."/>
        </authorList>
    </citation>
    <scope>NUCLEOTIDE SEQUENCE [LARGE SCALE GENOMIC DNA]</scope>
    <source>
        <strain evidence="3 4">NBRC 103055</strain>
    </source>
</reference>
<gene>
    <name evidence="3" type="ORF">ABA31_26440</name>
</gene>
<evidence type="ECO:0000313" key="4">
    <source>
        <dbReference type="Proteomes" id="UP000321749"/>
    </source>
</evidence>
<dbReference type="Gene3D" id="3.40.30.10">
    <property type="entry name" value="Glutaredoxin"/>
    <property type="match status" value="1"/>
</dbReference>
<dbReference type="Pfam" id="PF13462">
    <property type="entry name" value="Thioredoxin_4"/>
    <property type="match status" value="1"/>
</dbReference>
<accession>A0AA87RLN4</accession>
<sequence length="337" mass="34327">MLRAARPVGAALLALALLAGCAATPPPPITTIGELGAAYLDAGGECGELVEQYRDADDEPVIATCGADTELILAADADQAQGIATERQLQEQTVLVSGRWVIRDPQLESLQQAMGGQIVTLAPADGPANMADAIAFDADGVVPAEPVPAEGVPAEPAAASAPRDVLVVIDADCEYCDRLLAASGELLTELADSGEARVAYLPVALGDAIENGYASTLGANALACVADAAPDAYRPFQTALLAHLQQHPFEAGEVTALAAEHVSGDAGAQVGECVQSAQFAWAVRQSTVRAIEEPLRGTEPLRGVPTVLVDGAVFAGDVSDPAALAAFIADPTAPPQP</sequence>
<feature type="signal peptide" evidence="1">
    <location>
        <begin position="1"/>
        <end position="22"/>
    </location>
</feature>
<proteinExistence type="predicted"/>
<feature type="chain" id="PRO_5041730544" description="Thioredoxin-like fold domain-containing protein" evidence="1">
    <location>
        <begin position="23"/>
        <end position="337"/>
    </location>
</feature>
<dbReference type="EMBL" id="BJUU01000024">
    <property type="protein sequence ID" value="GEK81293.1"/>
    <property type="molecule type" value="Genomic_DNA"/>
</dbReference>
<dbReference type="Proteomes" id="UP000321749">
    <property type="component" value="Unassembled WGS sequence"/>
</dbReference>
<organism evidence="3 4">
    <name type="scientific">Agrococcus baldri</name>
    <dbReference type="NCBI Taxonomy" id="153730"/>
    <lineage>
        <taxon>Bacteria</taxon>
        <taxon>Bacillati</taxon>
        <taxon>Actinomycetota</taxon>
        <taxon>Actinomycetes</taxon>
        <taxon>Micrococcales</taxon>
        <taxon>Microbacteriaceae</taxon>
        <taxon>Agrococcus</taxon>
    </lineage>
</organism>
<feature type="domain" description="Thioredoxin-like fold" evidence="2">
    <location>
        <begin position="160"/>
        <end position="328"/>
    </location>
</feature>
<evidence type="ECO:0000313" key="3">
    <source>
        <dbReference type="EMBL" id="GEK81293.1"/>
    </source>
</evidence>
<dbReference type="InterPro" id="IPR036249">
    <property type="entry name" value="Thioredoxin-like_sf"/>
</dbReference>
<dbReference type="RefSeq" id="WP_146796582.1">
    <property type="nucleotide sequence ID" value="NZ_BJUU01000024.1"/>
</dbReference>
<comment type="caution">
    <text evidence="3">The sequence shown here is derived from an EMBL/GenBank/DDBJ whole genome shotgun (WGS) entry which is preliminary data.</text>
</comment>